<dbReference type="AlphaFoldDB" id="A0A1U7NF02"/>
<organism evidence="2 3">
    <name type="scientific">Ileibacterium valens</name>
    <dbReference type="NCBI Taxonomy" id="1862668"/>
    <lineage>
        <taxon>Bacteria</taxon>
        <taxon>Bacillati</taxon>
        <taxon>Bacillota</taxon>
        <taxon>Erysipelotrichia</taxon>
        <taxon>Erysipelotrichales</taxon>
        <taxon>Erysipelotrichaceae</taxon>
        <taxon>Ileibacterium</taxon>
    </lineage>
</organism>
<evidence type="ECO:0000259" key="1">
    <source>
        <dbReference type="Pfam" id="PF01841"/>
    </source>
</evidence>
<dbReference type="InterPro" id="IPR013783">
    <property type="entry name" value="Ig-like_fold"/>
</dbReference>
<gene>
    <name evidence="2" type="ORF">BO222_08250</name>
</gene>
<accession>A0A1U7NF02</accession>
<dbReference type="InterPro" id="IPR038765">
    <property type="entry name" value="Papain-like_cys_pep_sf"/>
</dbReference>
<evidence type="ECO:0000313" key="2">
    <source>
        <dbReference type="EMBL" id="OLU38541.1"/>
    </source>
</evidence>
<dbReference type="RefSeq" id="WP_075820085.1">
    <property type="nucleotide sequence ID" value="NZ_CAOUMU010000082.1"/>
</dbReference>
<sequence>MERRETVKSAKKRNISKNKKLILCASLFLGGCNAAAPLTTEKTYELGEEPAAEDFIGKAGKIEDVIEGLGEFKTKVKDEDGREVDVTIKVKDTTFPEWDYFEDEVITEQGKKPSYHFSATDAGKVTITIEDDQVDIQTPGTYPCMAKAKDEAGNEIMRDFTVRVEPKDEMPKQVFSHVNDTAQKDLAVRIVDVLNSNNQDQALVVEESLSEEDWNAIHHVDFAVCDAMGWEYMDITDGYANPDDTFLVSVNPAQVRARAKYRNLSEYRLNNISGRAGIEKSDSPTTKATKLKDLILRRLQYTNEDIYPSLAVQVLKGNSMTYAMLFDQLAEYNGIPSDFITGYLGDDYHCWNRIWIDGQPKWIDLTLEQASPGHYFMKNHLWDSHELSLTEIAND</sequence>
<dbReference type="GeneID" id="82203162"/>
<dbReference type="Pfam" id="PF01841">
    <property type="entry name" value="Transglut_core"/>
    <property type="match status" value="1"/>
</dbReference>
<feature type="domain" description="Transglutaminase-like" evidence="1">
    <location>
        <begin position="279"/>
        <end position="364"/>
    </location>
</feature>
<dbReference type="Gene3D" id="3.10.620.30">
    <property type="match status" value="1"/>
</dbReference>
<dbReference type="InterPro" id="IPR002931">
    <property type="entry name" value="Transglutaminase-like"/>
</dbReference>
<reference evidence="2 3" key="1">
    <citation type="submission" date="2016-11" db="EMBL/GenBank/DDBJ databases">
        <title>Description of two novel members of the family Erysipelotrichaceae: Ileibacterium lipovorans gen. nov., sp. nov. and Dubosiella newyorkensis, gen. nov., sp. nov.</title>
        <authorList>
            <person name="Cox L.M."/>
            <person name="Sohn J."/>
            <person name="Tyrrell K.L."/>
            <person name="Citron D.M."/>
            <person name="Lawson P.A."/>
            <person name="Patel N.B."/>
            <person name="Iizumi T."/>
            <person name="Perez-Perez G.I."/>
            <person name="Goldstein E.J."/>
            <person name="Blaser M.J."/>
        </authorList>
    </citation>
    <scope>NUCLEOTIDE SEQUENCE [LARGE SCALE GENOMIC DNA]</scope>
    <source>
        <strain evidence="2 3">NYU-BL-A3</strain>
    </source>
</reference>
<dbReference type="OrthoDB" id="1817605at2"/>
<name>A0A1U7NF02_9FIRM</name>
<dbReference type="Proteomes" id="UP000186341">
    <property type="component" value="Unassembled WGS sequence"/>
</dbReference>
<dbReference type="Gene3D" id="2.60.40.10">
    <property type="entry name" value="Immunoglobulins"/>
    <property type="match status" value="1"/>
</dbReference>
<protein>
    <recommendedName>
        <fullName evidence="1">Transglutaminase-like domain-containing protein</fullName>
    </recommendedName>
</protein>
<proteinExistence type="predicted"/>
<evidence type="ECO:0000313" key="3">
    <source>
        <dbReference type="Proteomes" id="UP000186341"/>
    </source>
</evidence>
<keyword evidence="3" id="KW-1185">Reference proteome</keyword>
<dbReference type="SUPFAM" id="SSF54001">
    <property type="entry name" value="Cysteine proteinases"/>
    <property type="match status" value="1"/>
</dbReference>
<dbReference type="PROSITE" id="PS51257">
    <property type="entry name" value="PROKAR_LIPOPROTEIN"/>
    <property type="match status" value="1"/>
</dbReference>
<comment type="caution">
    <text evidence="2">The sequence shown here is derived from an EMBL/GenBank/DDBJ whole genome shotgun (WGS) entry which is preliminary data.</text>
</comment>
<dbReference type="EMBL" id="MPJW01000162">
    <property type="protein sequence ID" value="OLU38541.1"/>
    <property type="molecule type" value="Genomic_DNA"/>
</dbReference>